<organism evidence="8 9">
    <name type="scientific">Aphanomyces astaci</name>
    <name type="common">Crayfish plague agent</name>
    <dbReference type="NCBI Taxonomy" id="112090"/>
    <lineage>
        <taxon>Eukaryota</taxon>
        <taxon>Sar</taxon>
        <taxon>Stramenopiles</taxon>
        <taxon>Oomycota</taxon>
        <taxon>Saprolegniomycetes</taxon>
        <taxon>Saprolegniales</taxon>
        <taxon>Verrucalvaceae</taxon>
        <taxon>Aphanomyces</taxon>
    </lineage>
</organism>
<feature type="transmembrane region" description="Helical" evidence="7">
    <location>
        <begin position="31"/>
        <end position="47"/>
    </location>
</feature>
<evidence type="ECO:0000256" key="3">
    <source>
        <dbReference type="ARBA" id="ARBA00022448"/>
    </source>
</evidence>
<dbReference type="Pfam" id="PF01733">
    <property type="entry name" value="Nucleoside_tran"/>
    <property type="match status" value="1"/>
</dbReference>
<dbReference type="InterPro" id="IPR036259">
    <property type="entry name" value="MFS_trans_sf"/>
</dbReference>
<feature type="transmembrane region" description="Helical" evidence="7">
    <location>
        <begin position="97"/>
        <end position="115"/>
    </location>
</feature>
<dbReference type="PANTHER" id="PTHR10332">
    <property type="entry name" value="EQUILIBRATIVE NUCLEOSIDE TRANSPORTER"/>
    <property type="match status" value="1"/>
</dbReference>
<evidence type="ECO:0008006" key="10">
    <source>
        <dbReference type="Google" id="ProtNLM"/>
    </source>
</evidence>
<proteinExistence type="inferred from homology"/>
<dbReference type="InterPro" id="IPR002259">
    <property type="entry name" value="Eqnu_transpt"/>
</dbReference>
<evidence type="ECO:0000256" key="2">
    <source>
        <dbReference type="ARBA" id="ARBA00007965"/>
    </source>
</evidence>
<dbReference type="GO" id="GO:0005886">
    <property type="term" value="C:plasma membrane"/>
    <property type="evidence" value="ECO:0007669"/>
    <property type="project" value="TreeGrafter"/>
</dbReference>
<protein>
    <recommendedName>
        <fullName evidence="10">Major facilitator superfamily (MFS) profile domain-containing protein</fullName>
    </recommendedName>
</protein>
<dbReference type="GO" id="GO:0005337">
    <property type="term" value="F:nucleoside transmembrane transporter activity"/>
    <property type="evidence" value="ECO:0007669"/>
    <property type="project" value="InterPro"/>
</dbReference>
<keyword evidence="5 7" id="KW-1133">Transmembrane helix</keyword>
<feature type="transmembrane region" description="Helical" evidence="7">
    <location>
        <begin position="340"/>
        <end position="362"/>
    </location>
</feature>
<keyword evidence="3" id="KW-0813">Transport</keyword>
<comment type="similarity">
    <text evidence="2">Belongs to the SLC29A/ENT transporter (TC 2.A.57) family.</text>
</comment>
<accession>A0A397AGU3</accession>
<reference evidence="8 9" key="1">
    <citation type="submission" date="2018-08" db="EMBL/GenBank/DDBJ databases">
        <title>Aphanomyces genome sequencing and annotation.</title>
        <authorList>
            <person name="Minardi D."/>
            <person name="Oidtmann B."/>
            <person name="Van Der Giezen M."/>
            <person name="Studholme D.J."/>
        </authorList>
    </citation>
    <scope>NUCLEOTIDE SEQUENCE [LARGE SCALE GENOMIC DNA]</scope>
    <source>
        <strain evidence="8 9">Yx</strain>
    </source>
</reference>
<comment type="caution">
    <text evidence="8">The sequence shown here is derived from an EMBL/GenBank/DDBJ whole genome shotgun (WGS) entry which is preliminary data.</text>
</comment>
<sequence>MGSEHDACLPKVYFSNDQPITAADTARANRLFAVVGFSYIIALDALLQPVDYWRLLFPTFNAEFEISWVYTGTCVSTLLVLLLQHGTPVLDQRIRRGFMVLLLFMSMLPLSHFVLSTTTQHLVMVLASAAALGASIAAIDSSVFALASLFSSTGQTVEHVQLGLGVALLVSALYRVASKACFESDMVVAASMVYFGVAFGTIAMGLVAFSILVRLPMAQQRLHERAKGQTMNVSIWRKIWPHEAMVALTYLTTFSVYPGVITSIPCFHDESGWWNATGWWPLVLMTSYAVCEPLGRYCVRWRCGFTHKTVWKLVVPRVVLVLLIVCCAEGSLWFTQYDVFSMGVVMALGFTNGFVGTLALVVVNDVVDDHERTFTGMCATLTINTGIFVGTTVGLALASWLNL</sequence>
<gene>
    <name evidence="8" type="ORF">DYB25_011898</name>
</gene>
<dbReference type="Gene3D" id="1.20.1250.20">
    <property type="entry name" value="MFS general substrate transporter like domains"/>
    <property type="match status" value="1"/>
</dbReference>
<evidence type="ECO:0000256" key="6">
    <source>
        <dbReference type="ARBA" id="ARBA00023136"/>
    </source>
</evidence>
<comment type="subcellular location">
    <subcellularLocation>
        <location evidence="1">Membrane</location>
        <topology evidence="1">Multi-pass membrane protein</topology>
    </subcellularLocation>
</comment>
<evidence type="ECO:0000313" key="9">
    <source>
        <dbReference type="Proteomes" id="UP000266239"/>
    </source>
</evidence>
<feature type="transmembrane region" description="Helical" evidence="7">
    <location>
        <begin position="374"/>
        <end position="401"/>
    </location>
</feature>
<feature type="transmembrane region" description="Helical" evidence="7">
    <location>
        <begin position="159"/>
        <end position="177"/>
    </location>
</feature>
<dbReference type="Proteomes" id="UP000266239">
    <property type="component" value="Unassembled WGS sequence"/>
</dbReference>
<dbReference type="AlphaFoldDB" id="A0A397AGU3"/>
<dbReference type="EMBL" id="QUTA01007648">
    <property type="protein sequence ID" value="RHY06296.1"/>
    <property type="molecule type" value="Genomic_DNA"/>
</dbReference>
<feature type="transmembrane region" description="Helical" evidence="7">
    <location>
        <begin position="67"/>
        <end position="85"/>
    </location>
</feature>
<keyword evidence="6 7" id="KW-0472">Membrane</keyword>
<feature type="transmembrane region" description="Helical" evidence="7">
    <location>
        <begin position="314"/>
        <end position="334"/>
    </location>
</feature>
<dbReference type="SUPFAM" id="SSF103473">
    <property type="entry name" value="MFS general substrate transporter"/>
    <property type="match status" value="1"/>
</dbReference>
<evidence type="ECO:0000256" key="1">
    <source>
        <dbReference type="ARBA" id="ARBA00004141"/>
    </source>
</evidence>
<dbReference type="PANTHER" id="PTHR10332:SF10">
    <property type="entry name" value="EQUILIBRATIVE NUCLEOSIDE TRANSPORTER 4"/>
    <property type="match status" value="1"/>
</dbReference>
<evidence type="ECO:0000256" key="5">
    <source>
        <dbReference type="ARBA" id="ARBA00022989"/>
    </source>
</evidence>
<feature type="transmembrane region" description="Helical" evidence="7">
    <location>
        <begin position="189"/>
        <end position="213"/>
    </location>
</feature>
<feature type="transmembrane region" description="Helical" evidence="7">
    <location>
        <begin position="121"/>
        <end position="147"/>
    </location>
</feature>
<name>A0A397AGU3_APHAT</name>
<evidence type="ECO:0000256" key="4">
    <source>
        <dbReference type="ARBA" id="ARBA00022692"/>
    </source>
</evidence>
<evidence type="ECO:0000256" key="7">
    <source>
        <dbReference type="SAM" id="Phobius"/>
    </source>
</evidence>
<evidence type="ECO:0000313" key="8">
    <source>
        <dbReference type="EMBL" id="RHY06296.1"/>
    </source>
</evidence>
<dbReference type="VEuPathDB" id="FungiDB:H257_02709"/>
<keyword evidence="4 7" id="KW-0812">Transmembrane</keyword>